<dbReference type="Gene3D" id="2.40.10.220">
    <property type="entry name" value="predicted glycosyltransferase like domains"/>
    <property type="match status" value="1"/>
</dbReference>
<dbReference type="EMBL" id="RJUK01000001">
    <property type="protein sequence ID" value="ROQ21336.1"/>
    <property type="molecule type" value="Genomic_DNA"/>
</dbReference>
<dbReference type="AlphaFoldDB" id="A0A3N1P9E4"/>
<reference evidence="2 3" key="1">
    <citation type="submission" date="2018-11" db="EMBL/GenBank/DDBJ databases">
        <title>Genomic Encyclopedia of Type Strains, Phase IV (KMG-IV): sequencing the most valuable type-strain genomes for metagenomic binning, comparative biology and taxonomic classification.</title>
        <authorList>
            <person name="Goeker M."/>
        </authorList>
    </citation>
    <scope>NUCLEOTIDE SEQUENCE [LARGE SCALE GENOMIC DNA]</scope>
    <source>
        <strain evidence="2 3">DSM 16974</strain>
    </source>
</reference>
<feature type="domain" description="PilZ" evidence="1">
    <location>
        <begin position="4"/>
        <end position="85"/>
    </location>
</feature>
<protein>
    <submittedName>
        <fullName evidence="2">PilZ domain-containing protein</fullName>
    </submittedName>
</protein>
<dbReference type="InterPro" id="IPR009875">
    <property type="entry name" value="PilZ_domain"/>
</dbReference>
<evidence type="ECO:0000313" key="2">
    <source>
        <dbReference type="EMBL" id="ROQ21336.1"/>
    </source>
</evidence>
<comment type="caution">
    <text evidence="2">The sequence shown here is derived from an EMBL/GenBank/DDBJ whole genome shotgun (WGS) entry which is preliminary data.</text>
</comment>
<accession>A0A3N1P9E4</accession>
<sequence>MSDKREYTRTPLACRIKIQHETIGELMVKTRDISDGGVFVVLEPDQMPPIGSVVTGQVQGMPVEAPVVKMEVVRTEPDGIGLKFLQD</sequence>
<organism evidence="2 3">
    <name type="scientific">Marinimicrobium koreense</name>
    <dbReference type="NCBI Taxonomy" id="306545"/>
    <lineage>
        <taxon>Bacteria</taxon>
        <taxon>Pseudomonadati</taxon>
        <taxon>Pseudomonadota</taxon>
        <taxon>Gammaproteobacteria</taxon>
        <taxon>Cellvibrionales</taxon>
        <taxon>Cellvibrionaceae</taxon>
        <taxon>Marinimicrobium</taxon>
    </lineage>
</organism>
<evidence type="ECO:0000259" key="1">
    <source>
        <dbReference type="Pfam" id="PF07238"/>
    </source>
</evidence>
<proteinExistence type="predicted"/>
<dbReference type="GO" id="GO:0035438">
    <property type="term" value="F:cyclic-di-GMP binding"/>
    <property type="evidence" value="ECO:0007669"/>
    <property type="project" value="InterPro"/>
</dbReference>
<dbReference type="SUPFAM" id="SSF141371">
    <property type="entry name" value="PilZ domain-like"/>
    <property type="match status" value="1"/>
</dbReference>
<keyword evidence="3" id="KW-1185">Reference proteome</keyword>
<name>A0A3N1P9E4_9GAMM</name>
<dbReference type="OrthoDB" id="7063880at2"/>
<gene>
    <name evidence="2" type="ORF">EDC38_1960</name>
</gene>
<dbReference type="Proteomes" id="UP000273643">
    <property type="component" value="Unassembled WGS sequence"/>
</dbReference>
<dbReference type="RefSeq" id="WP_024461329.1">
    <property type="nucleotide sequence ID" value="NZ_JBHYFO010000010.1"/>
</dbReference>
<dbReference type="Pfam" id="PF07238">
    <property type="entry name" value="PilZ"/>
    <property type="match status" value="1"/>
</dbReference>
<evidence type="ECO:0000313" key="3">
    <source>
        <dbReference type="Proteomes" id="UP000273643"/>
    </source>
</evidence>